<feature type="region of interest" description="Disordered" evidence="1">
    <location>
        <begin position="501"/>
        <end position="531"/>
    </location>
</feature>
<evidence type="ECO:0000313" key="5">
    <source>
        <dbReference type="Proteomes" id="UP000518288"/>
    </source>
</evidence>
<feature type="domain" description="DUF7379" evidence="3">
    <location>
        <begin position="203"/>
        <end position="284"/>
    </location>
</feature>
<dbReference type="Gene3D" id="3.40.50.1820">
    <property type="entry name" value="alpha/beta hydrolase"/>
    <property type="match status" value="1"/>
</dbReference>
<evidence type="ECO:0000313" key="4">
    <source>
        <dbReference type="EMBL" id="NYG31377.1"/>
    </source>
</evidence>
<dbReference type="PANTHER" id="PTHR37946:SF1">
    <property type="entry name" value="SLL1969 PROTEIN"/>
    <property type="match status" value="1"/>
</dbReference>
<dbReference type="PANTHER" id="PTHR37946">
    <property type="entry name" value="SLL1969 PROTEIN"/>
    <property type="match status" value="1"/>
</dbReference>
<accession>A0A7Y9U595</accession>
<dbReference type="RefSeq" id="WP_179632375.1">
    <property type="nucleotide sequence ID" value="NZ_JACCFH010000001.1"/>
</dbReference>
<evidence type="ECO:0000259" key="3">
    <source>
        <dbReference type="Pfam" id="PF24096"/>
    </source>
</evidence>
<feature type="compositionally biased region" description="Low complexity" evidence="1">
    <location>
        <begin position="501"/>
        <end position="527"/>
    </location>
</feature>
<organism evidence="4 5">
    <name type="scientific">Sphaerotilus montanus</name>
    <dbReference type="NCBI Taxonomy" id="522889"/>
    <lineage>
        <taxon>Bacteria</taxon>
        <taxon>Pseudomonadati</taxon>
        <taxon>Pseudomonadota</taxon>
        <taxon>Betaproteobacteria</taxon>
        <taxon>Burkholderiales</taxon>
        <taxon>Sphaerotilaceae</taxon>
        <taxon>Sphaerotilus</taxon>
    </lineage>
</organism>
<keyword evidence="5" id="KW-1185">Reference proteome</keyword>
<feature type="domain" description="CHAT" evidence="2">
    <location>
        <begin position="1259"/>
        <end position="1541"/>
    </location>
</feature>
<feature type="region of interest" description="Disordered" evidence="1">
    <location>
        <begin position="875"/>
        <end position="899"/>
    </location>
</feature>
<evidence type="ECO:0008006" key="6">
    <source>
        <dbReference type="Google" id="ProtNLM"/>
    </source>
</evidence>
<feature type="compositionally biased region" description="Basic and acidic residues" evidence="1">
    <location>
        <begin position="1187"/>
        <end position="1199"/>
    </location>
</feature>
<gene>
    <name evidence="4" type="ORF">BDD16_000363</name>
</gene>
<reference evidence="4 5" key="1">
    <citation type="submission" date="2020-07" db="EMBL/GenBank/DDBJ databases">
        <title>Genomic Encyclopedia of Archaeal and Bacterial Type Strains, Phase II (KMG-II): from individual species to whole genera.</title>
        <authorList>
            <person name="Goeker M."/>
        </authorList>
    </citation>
    <scope>NUCLEOTIDE SEQUENCE [LARGE SCALE GENOMIC DNA]</scope>
    <source>
        <strain evidence="4 5">DSM 21226</strain>
    </source>
</reference>
<dbReference type="Proteomes" id="UP000518288">
    <property type="component" value="Unassembled WGS sequence"/>
</dbReference>
<dbReference type="Pfam" id="PF24096">
    <property type="entry name" value="DUF7379"/>
    <property type="match status" value="1"/>
</dbReference>
<sequence length="1935" mass="209687">MEFRAQPGTPALPALLRAPQQPGAAHPAGVAAVEDDRWMPPGYLRAHLSLAVACPSDAPLHTLDPDTVPADAPDGRTLLALVLADGSTWLTTAARLGACLNAHHPTLADANGVWRLDRLTLPNIPPAGPRPSDAPPSPVIAQVHVAIAGGLPPELDRLVDAIGHGAQALVRAIEAPLAPGLYRWDGRALGRRASGLSTEQPMLVFIHDLGSDTAGSFAELASRDRVLWAGLERRYSGGIWALEHRTLSDSPLRNAIDLLDALPVGARVSLVTHGRGGLVGDLLCLRDIEAVVAQCLPEDEPATAAQRALMHTLASRLGARQPVVQRYVRIASPAAGSLWLDEHPDLFLSLLLGQVGQVPQMAGRPVHTALRRAVIELVTRQIDLREVPGLEALLPAAPLARLLLRARVQTGIDMAVIAGDTGGGSLLHRLGASLSDCLRFDQSEHDLLIGTDAMLGGVAAAADAQVLLDRGRQVGHWRYFTNDSTRRATCNWLLAAQPRAEPGWTPLTGTPLPEPPATGSRSAAAPRAPDRREQPVVLLLPGLMGSHLRGPDGQRTWFDPQTLPLGGLPSITWSRQQVEAESLFDAVHADLAAHLAATHRVETFPYDWRQPLDVLADRLGERLTALLRETDRPLRLLAHGLGGLVVRACIHRRRAVVDELMQRNGARLVLLGTPHHGTHAAVEALLGKSAALRGLVWRDTAQPMDSVLGLLAEFRGLLQLLPRRGFDEEDAAHAGNAHEHPDFQRADTWAALRRANRDRWFGDGRGALPSQRALDEGSWLWHQTTESGGTLPPAYTDRTVAVHGIARLTPCGLRIENGRLQMVGTTRGDGTVTWASGHLDGIGRHYYLAAEHGELTTCRDGFPALTELLERGTTRLLPGTPPVARDATPDVSTRYDAGPPEALDTALLMRGLSGGTRRPRRPAVQAPRLPTRSMTVQVRAGDLRFVSTPLMVGHYEHDPIAGPQLVVDRELLDGALSERYRLGLYAGPRGSATVVLSPPNDTERRRGSLRGAIVVGLGRYDGALGARELTESVRTGALRYLMQAQDVLGSAERALSLSTLLIGYNSSLNLTVAASVEALVRGVLEANQRFAETARARLHIERLEIVELYIDTAISAVHALRDLSATLARQARLADLALHCQTRLVEGDGLRPRLADTRSASYWPRLIVTDARDDDPCTRSTPVAPRTDADPPARAEPGRPRMADCLKFLYVGQRARAESVVQQRQPGLIEAIVQQHNGSPVWNEHIGRMLFHLMVPNDFKDTARQLERIVLVVDDTTANVPWELLYAPDPDDEKTCVPLSLRTPVVRQLDTTQYRSRVRQSPGRSVLMIGNPSVRGFSTGFRGRDGSALADPIDLPGAEAEARALTQLMEGLGHTVVPLIGPEAATATQVLGSLLGQPFRFVHISAHGVHQLQHRDGALRSGVVLSDGLLITAAEIEAMEAVPELVFLNCCHLGVVVGGTPQGNRLAASLAQHLIGIGVRCVVVAGWAVDDALAAQFGQVFYEALLRDNQPFGEAVFRARKALWDTAPDNVTWGAFQAYGDPAWQAEAGGSERGNAPATETPPASVEELLDELSRHSAQASRRICLLDPGVLAAQRTQLATYIAQRVPPEWQDDPVILSALGTTWAELDAPEQACLAYRAALQREDLRGRVPVRAIEQLALMEARWGERSGNPGLVRQALRRLNGVRRVIGLHDRTRMPDSPDHCAMVGGSQVHLASLHAAHVLRHADNPALIRKDGLSMLNALQAAINAYTQAEGGQGTRPFSPFHAINRLSLDAITPWENEEERMAARRLATEAGEVAERQFGTRDNFWNAVMVPEARLAEVLLDGELGRPDTPVRDDLRRAYQEALSNLTVKPRQIDAVMARLRTLSCLFDAMVLFDAGGSADAQVLRHWWTAEHLLTLCEGLLPGSQPRRDRPPRPPRPLRPPPVPAPPAH</sequence>
<dbReference type="EMBL" id="JACCFH010000001">
    <property type="protein sequence ID" value="NYG31377.1"/>
    <property type="molecule type" value="Genomic_DNA"/>
</dbReference>
<dbReference type="SUPFAM" id="SSF53474">
    <property type="entry name" value="alpha/beta-Hydrolases"/>
    <property type="match status" value="1"/>
</dbReference>
<dbReference type="InterPro" id="IPR055803">
    <property type="entry name" value="DUF7379"/>
</dbReference>
<feature type="region of interest" description="Disordered" evidence="1">
    <location>
        <begin position="1907"/>
        <end position="1935"/>
    </location>
</feature>
<evidence type="ECO:0000259" key="2">
    <source>
        <dbReference type="Pfam" id="PF12770"/>
    </source>
</evidence>
<proteinExistence type="predicted"/>
<evidence type="ECO:0000256" key="1">
    <source>
        <dbReference type="SAM" id="MobiDB-lite"/>
    </source>
</evidence>
<comment type="caution">
    <text evidence="4">The sequence shown here is derived from an EMBL/GenBank/DDBJ whole genome shotgun (WGS) entry which is preliminary data.</text>
</comment>
<dbReference type="InterPro" id="IPR024983">
    <property type="entry name" value="CHAT_dom"/>
</dbReference>
<feature type="compositionally biased region" description="Pro residues" evidence="1">
    <location>
        <begin position="1920"/>
        <end position="1935"/>
    </location>
</feature>
<feature type="region of interest" description="Disordered" evidence="1">
    <location>
        <begin position="1173"/>
        <end position="1199"/>
    </location>
</feature>
<name>A0A7Y9U595_9BURK</name>
<dbReference type="InterPro" id="IPR029058">
    <property type="entry name" value="AB_hydrolase_fold"/>
</dbReference>
<protein>
    <recommendedName>
        <fullName evidence="6">CHAT domain-containing protein</fullName>
    </recommendedName>
</protein>
<dbReference type="Pfam" id="PF12770">
    <property type="entry name" value="CHAT"/>
    <property type="match status" value="1"/>
</dbReference>